<keyword evidence="4" id="KW-1185">Reference proteome</keyword>
<dbReference type="PANTHER" id="PTHR30461">
    <property type="entry name" value="DNA-INVERTASE FROM LAMBDOID PROPHAGE"/>
    <property type="match status" value="1"/>
</dbReference>
<protein>
    <submittedName>
        <fullName evidence="3">Site-specific DNA recombinase</fullName>
    </submittedName>
</protein>
<dbReference type="EMBL" id="FOXF01000021">
    <property type="protein sequence ID" value="SFP41177.1"/>
    <property type="molecule type" value="Genomic_DNA"/>
</dbReference>
<dbReference type="PANTHER" id="PTHR30461:SF23">
    <property type="entry name" value="DNA RECOMBINASE-RELATED"/>
    <property type="match status" value="1"/>
</dbReference>
<dbReference type="PROSITE" id="PS51737">
    <property type="entry name" value="RECOMBINASE_DNA_BIND"/>
    <property type="match status" value="1"/>
</dbReference>
<dbReference type="AlphaFoldDB" id="A0A662ZHG9"/>
<dbReference type="RefSeq" id="WP_245730079.1">
    <property type="nucleotide sequence ID" value="NZ_FOXF01000021.1"/>
</dbReference>
<dbReference type="GO" id="GO:0003677">
    <property type="term" value="F:DNA binding"/>
    <property type="evidence" value="ECO:0007669"/>
    <property type="project" value="InterPro"/>
</dbReference>
<evidence type="ECO:0000313" key="4">
    <source>
        <dbReference type="Proteomes" id="UP000243745"/>
    </source>
</evidence>
<reference evidence="3 4" key="1">
    <citation type="submission" date="2016-10" db="EMBL/GenBank/DDBJ databases">
        <authorList>
            <person name="Varghese N."/>
            <person name="Submissions S."/>
        </authorList>
    </citation>
    <scope>NUCLEOTIDE SEQUENCE [LARGE SCALE GENOMIC DNA]</scope>
    <source>
        <strain evidence="3 4">DSM 1361</strain>
    </source>
</reference>
<dbReference type="Gene3D" id="3.90.1750.20">
    <property type="entry name" value="Putative Large Serine Recombinase, Chain B, Domain 2"/>
    <property type="match status" value="1"/>
</dbReference>
<dbReference type="GO" id="GO:0000150">
    <property type="term" value="F:DNA strand exchange activity"/>
    <property type="evidence" value="ECO:0007669"/>
    <property type="project" value="InterPro"/>
</dbReference>
<organism evidence="3 4">
    <name type="scientific">Ruminobacter amylophilus</name>
    <dbReference type="NCBI Taxonomy" id="867"/>
    <lineage>
        <taxon>Bacteria</taxon>
        <taxon>Pseudomonadati</taxon>
        <taxon>Pseudomonadota</taxon>
        <taxon>Gammaproteobacteria</taxon>
        <taxon>Aeromonadales</taxon>
        <taxon>Succinivibrionaceae</taxon>
        <taxon>Ruminobacter</taxon>
    </lineage>
</organism>
<dbReference type="InterPro" id="IPR050639">
    <property type="entry name" value="SSR_resolvase"/>
</dbReference>
<evidence type="ECO:0000259" key="2">
    <source>
        <dbReference type="PROSITE" id="PS51737"/>
    </source>
</evidence>
<feature type="domain" description="Resolvase/invertase-type recombinase catalytic" evidence="1">
    <location>
        <begin position="20"/>
        <end position="168"/>
    </location>
</feature>
<name>A0A662ZHG9_9GAMM</name>
<dbReference type="CDD" id="cd00338">
    <property type="entry name" value="Ser_Recombinase"/>
    <property type="match status" value="1"/>
</dbReference>
<evidence type="ECO:0000313" key="3">
    <source>
        <dbReference type="EMBL" id="SFP41177.1"/>
    </source>
</evidence>
<sequence length="336" mass="38863">MKKIIKIEPSAVGKILMRKRVAAYCRVSTGTDDQLVSLEAQKSHYEEYISSNPEWEYAGLYYDEGITGRRKDLRPMLMQMMQDCESGMIDVILTKSLSRFARNTLDCLKYIRQLKEKNIAVYFEKENINTLDAKGEIMLTIMASLAQQESESLSQNVKLGLQYRYQQGKVQVCTTRFLGYDKDENGKLIINKEEAEVVKRIFREYLEGYSYNSISKGLEADGIKTAAGKTKWLATTLRKILRNEKYIGDALLQKTVTTDFLTKKRVENKGLVPQYYIENDHDPIIPRDLFLRVQVEMARRASLETNVLRRRQYSGKYALTNIVFCAHCGEVYQRTQ</sequence>
<dbReference type="SUPFAM" id="SSF53041">
    <property type="entry name" value="Resolvase-like"/>
    <property type="match status" value="1"/>
</dbReference>
<dbReference type="Pfam" id="PF00239">
    <property type="entry name" value="Resolvase"/>
    <property type="match status" value="1"/>
</dbReference>
<feature type="domain" description="Recombinase" evidence="2">
    <location>
        <begin position="177"/>
        <end position="303"/>
    </location>
</feature>
<proteinExistence type="predicted"/>
<dbReference type="InterPro" id="IPR038109">
    <property type="entry name" value="DNA_bind_recomb_sf"/>
</dbReference>
<accession>A0A662ZHG9</accession>
<dbReference type="Proteomes" id="UP000243745">
    <property type="component" value="Unassembled WGS sequence"/>
</dbReference>
<dbReference type="SMART" id="SM00857">
    <property type="entry name" value="Resolvase"/>
    <property type="match status" value="1"/>
</dbReference>
<gene>
    <name evidence="3" type="ORF">SAMN02910344_01320</name>
</gene>
<dbReference type="Gene3D" id="3.40.50.1390">
    <property type="entry name" value="Resolvase, N-terminal catalytic domain"/>
    <property type="match status" value="1"/>
</dbReference>
<evidence type="ECO:0000259" key="1">
    <source>
        <dbReference type="PROSITE" id="PS51736"/>
    </source>
</evidence>
<dbReference type="PROSITE" id="PS51736">
    <property type="entry name" value="RECOMBINASES_3"/>
    <property type="match status" value="1"/>
</dbReference>
<dbReference type="InterPro" id="IPR036162">
    <property type="entry name" value="Resolvase-like_N_sf"/>
</dbReference>
<dbReference type="InterPro" id="IPR011109">
    <property type="entry name" value="DNA_bind_recombinase_dom"/>
</dbReference>
<dbReference type="Pfam" id="PF07508">
    <property type="entry name" value="Recombinase"/>
    <property type="match status" value="1"/>
</dbReference>
<dbReference type="InterPro" id="IPR006119">
    <property type="entry name" value="Resolv_N"/>
</dbReference>